<dbReference type="EMBL" id="LJYG01000033">
    <property type="protein sequence ID" value="KRQ15869.1"/>
    <property type="molecule type" value="Genomic_DNA"/>
</dbReference>
<dbReference type="OrthoDB" id="4190732at2"/>
<evidence type="ECO:0000259" key="1">
    <source>
        <dbReference type="SMART" id="SM00829"/>
    </source>
</evidence>
<dbReference type="InterPro" id="IPR011032">
    <property type="entry name" value="GroES-like_sf"/>
</dbReference>
<evidence type="ECO:0000313" key="2">
    <source>
        <dbReference type="EMBL" id="KRQ15869.1"/>
    </source>
</evidence>
<dbReference type="PANTHER" id="PTHR43677:SF4">
    <property type="entry name" value="QUINONE OXIDOREDUCTASE-LIKE PROTEIN 2"/>
    <property type="match status" value="1"/>
</dbReference>
<dbReference type="Gene3D" id="3.90.180.10">
    <property type="entry name" value="Medium-chain alcohol dehydrogenases, catalytic domain"/>
    <property type="match status" value="1"/>
</dbReference>
<dbReference type="InterPro" id="IPR051397">
    <property type="entry name" value="Zn-ADH-like_protein"/>
</dbReference>
<dbReference type="InterPro" id="IPR013154">
    <property type="entry name" value="ADH-like_N"/>
</dbReference>
<feature type="domain" description="Enoyl reductase (ER)" evidence="1">
    <location>
        <begin position="11"/>
        <end position="322"/>
    </location>
</feature>
<dbReference type="STRING" id="989370.AOQ71_07425"/>
<dbReference type="AlphaFoldDB" id="A0A0R3E600"/>
<protein>
    <submittedName>
        <fullName evidence="2">Quinone oxidoreductase</fullName>
    </submittedName>
</protein>
<dbReference type="InterPro" id="IPR020843">
    <property type="entry name" value="ER"/>
</dbReference>
<keyword evidence="3" id="KW-1185">Reference proteome</keyword>
<sequence length="325" mass="34837">MRAVLCSAFDGIKSLTLGDAAEPQPRPDEVLIEVHAASVSYMDYLMVSGGYQMRPPLPYVPGTDAAGVVVAVGSEVDRFRPGDRVTCENWYGGFAERMTAKASRTSRLPDNVDFGVGSTVLHIYLTAYYTLVDRARLEWGETVLVTGAAGGVGLACVELAHMLGARVIGAVGAAAKTAIVRDYGAEAVINYSSEDVRDRIKALTAGEGIDVCVDNVGGALFQTLARLIRWNGRLLPIGFAGGEVPSLPMNLPLLKNYSVVGVFTGAWADRFPDESSRAADKILQWISEGKLRPHVDRVLPLERAAEAMSAIESRSVAGRIVLQVR</sequence>
<dbReference type="InterPro" id="IPR013149">
    <property type="entry name" value="ADH-like_C"/>
</dbReference>
<reference evidence="2 3" key="1">
    <citation type="submission" date="2015-09" db="EMBL/GenBank/DDBJ databases">
        <title>Draft Genome Sequence of Bradyrhizobium manausense Strain BR 3351T, a Novel Symbiotic Nitrogen-Fixing Alphaproteobacterium Isolated from Brazilian Amazon Rain Forest.</title>
        <authorList>
            <person name="De Araujo J.L."/>
            <person name="Zilli J.E."/>
        </authorList>
    </citation>
    <scope>NUCLEOTIDE SEQUENCE [LARGE SCALE GENOMIC DNA]</scope>
    <source>
        <strain evidence="2 3">BR3351</strain>
    </source>
</reference>
<organism evidence="2 3">
    <name type="scientific">Bradyrhizobium manausense</name>
    <dbReference type="NCBI Taxonomy" id="989370"/>
    <lineage>
        <taxon>Bacteria</taxon>
        <taxon>Pseudomonadati</taxon>
        <taxon>Pseudomonadota</taxon>
        <taxon>Alphaproteobacteria</taxon>
        <taxon>Hyphomicrobiales</taxon>
        <taxon>Nitrobacteraceae</taxon>
        <taxon>Bradyrhizobium</taxon>
    </lineage>
</organism>
<proteinExistence type="predicted"/>
<evidence type="ECO:0000313" key="3">
    <source>
        <dbReference type="Proteomes" id="UP000051936"/>
    </source>
</evidence>
<comment type="caution">
    <text evidence="2">The sequence shown here is derived from an EMBL/GenBank/DDBJ whole genome shotgun (WGS) entry which is preliminary data.</text>
</comment>
<dbReference type="Pfam" id="PF00107">
    <property type="entry name" value="ADH_zinc_N"/>
    <property type="match status" value="1"/>
</dbReference>
<dbReference type="RefSeq" id="WP_057743837.1">
    <property type="nucleotide sequence ID" value="NZ_LJYG01000033.1"/>
</dbReference>
<dbReference type="GO" id="GO:0016491">
    <property type="term" value="F:oxidoreductase activity"/>
    <property type="evidence" value="ECO:0007669"/>
    <property type="project" value="InterPro"/>
</dbReference>
<dbReference type="SMART" id="SM00829">
    <property type="entry name" value="PKS_ER"/>
    <property type="match status" value="1"/>
</dbReference>
<dbReference type="PANTHER" id="PTHR43677">
    <property type="entry name" value="SHORT-CHAIN DEHYDROGENASE/REDUCTASE"/>
    <property type="match status" value="1"/>
</dbReference>
<dbReference type="SUPFAM" id="SSF51735">
    <property type="entry name" value="NAD(P)-binding Rossmann-fold domains"/>
    <property type="match status" value="1"/>
</dbReference>
<dbReference type="SUPFAM" id="SSF50129">
    <property type="entry name" value="GroES-like"/>
    <property type="match status" value="1"/>
</dbReference>
<accession>A0A0R3E600</accession>
<name>A0A0R3E600_9BRAD</name>
<gene>
    <name evidence="2" type="ORF">AOQ71_07425</name>
</gene>
<dbReference type="Pfam" id="PF08240">
    <property type="entry name" value="ADH_N"/>
    <property type="match status" value="1"/>
</dbReference>
<dbReference type="CDD" id="cd08241">
    <property type="entry name" value="QOR1"/>
    <property type="match status" value="1"/>
</dbReference>
<dbReference type="Gene3D" id="3.40.50.720">
    <property type="entry name" value="NAD(P)-binding Rossmann-like Domain"/>
    <property type="match status" value="1"/>
</dbReference>
<dbReference type="Proteomes" id="UP000051936">
    <property type="component" value="Unassembled WGS sequence"/>
</dbReference>
<dbReference type="InterPro" id="IPR036291">
    <property type="entry name" value="NAD(P)-bd_dom_sf"/>
</dbReference>